<comment type="caution">
    <text evidence="2">The sequence shown here is derived from an EMBL/GenBank/DDBJ whole genome shotgun (WGS) entry which is preliminary data.</text>
</comment>
<evidence type="ECO:0000259" key="1">
    <source>
        <dbReference type="Pfam" id="PF22893"/>
    </source>
</evidence>
<name>A0AAE0LSG3_9PEZI</name>
<dbReference type="GeneID" id="87837493"/>
<dbReference type="InterPro" id="IPR054464">
    <property type="entry name" value="ULD_fung"/>
</dbReference>
<organism evidence="2 3">
    <name type="scientific">Chaetomium fimeti</name>
    <dbReference type="NCBI Taxonomy" id="1854472"/>
    <lineage>
        <taxon>Eukaryota</taxon>
        <taxon>Fungi</taxon>
        <taxon>Dikarya</taxon>
        <taxon>Ascomycota</taxon>
        <taxon>Pezizomycotina</taxon>
        <taxon>Sordariomycetes</taxon>
        <taxon>Sordariomycetidae</taxon>
        <taxon>Sordariales</taxon>
        <taxon>Chaetomiaceae</taxon>
        <taxon>Chaetomium</taxon>
    </lineage>
</organism>
<dbReference type="RefSeq" id="XP_062659347.1">
    <property type="nucleotide sequence ID" value="XM_062800545.1"/>
</dbReference>
<dbReference type="Proteomes" id="UP001278766">
    <property type="component" value="Unassembled WGS sequence"/>
</dbReference>
<accession>A0AAE0LSG3</accession>
<reference evidence="2" key="2">
    <citation type="submission" date="2023-06" db="EMBL/GenBank/DDBJ databases">
        <authorList>
            <consortium name="Lawrence Berkeley National Laboratory"/>
            <person name="Haridas S."/>
            <person name="Hensen N."/>
            <person name="Bonometti L."/>
            <person name="Westerberg I."/>
            <person name="Brannstrom I.O."/>
            <person name="Guillou S."/>
            <person name="Cros-Aarteil S."/>
            <person name="Calhoun S."/>
            <person name="Kuo A."/>
            <person name="Mondo S."/>
            <person name="Pangilinan J."/>
            <person name="Riley R."/>
            <person name="Labutti K."/>
            <person name="Andreopoulos B."/>
            <person name="Lipzen A."/>
            <person name="Chen C."/>
            <person name="Yanf M."/>
            <person name="Daum C."/>
            <person name="Ng V."/>
            <person name="Clum A."/>
            <person name="Steindorff A."/>
            <person name="Ohm R."/>
            <person name="Martin F."/>
            <person name="Silar P."/>
            <person name="Natvig D."/>
            <person name="Lalanne C."/>
            <person name="Gautier V."/>
            <person name="Ament-Velasquez S.L."/>
            <person name="Kruys A."/>
            <person name="Hutchinson M.I."/>
            <person name="Powell A.J."/>
            <person name="Barry K."/>
            <person name="Miller A.N."/>
            <person name="Grigoriev I.V."/>
            <person name="Debuchy R."/>
            <person name="Gladieux P."/>
            <person name="Thoren M.H."/>
            <person name="Johannesson H."/>
        </authorList>
    </citation>
    <scope>NUCLEOTIDE SEQUENCE</scope>
    <source>
        <strain evidence="2">CBS 168.71</strain>
    </source>
</reference>
<reference evidence="2" key="1">
    <citation type="journal article" date="2023" name="Mol. Phylogenet. Evol.">
        <title>Genome-scale phylogeny and comparative genomics of the fungal order Sordariales.</title>
        <authorList>
            <person name="Hensen N."/>
            <person name="Bonometti L."/>
            <person name="Westerberg I."/>
            <person name="Brannstrom I.O."/>
            <person name="Guillou S."/>
            <person name="Cros-Aarteil S."/>
            <person name="Calhoun S."/>
            <person name="Haridas S."/>
            <person name="Kuo A."/>
            <person name="Mondo S."/>
            <person name="Pangilinan J."/>
            <person name="Riley R."/>
            <person name="LaButti K."/>
            <person name="Andreopoulos B."/>
            <person name="Lipzen A."/>
            <person name="Chen C."/>
            <person name="Yan M."/>
            <person name="Daum C."/>
            <person name="Ng V."/>
            <person name="Clum A."/>
            <person name="Steindorff A."/>
            <person name="Ohm R.A."/>
            <person name="Martin F."/>
            <person name="Silar P."/>
            <person name="Natvig D.O."/>
            <person name="Lalanne C."/>
            <person name="Gautier V."/>
            <person name="Ament-Velasquez S.L."/>
            <person name="Kruys A."/>
            <person name="Hutchinson M.I."/>
            <person name="Powell A.J."/>
            <person name="Barry K."/>
            <person name="Miller A.N."/>
            <person name="Grigoriev I.V."/>
            <person name="Debuchy R."/>
            <person name="Gladieux P."/>
            <person name="Hiltunen Thoren M."/>
            <person name="Johannesson H."/>
        </authorList>
    </citation>
    <scope>NUCLEOTIDE SEQUENCE</scope>
    <source>
        <strain evidence="2">CBS 168.71</strain>
    </source>
</reference>
<protein>
    <recommendedName>
        <fullName evidence="1">Ubiquitin-like domain-containing protein</fullName>
    </recommendedName>
</protein>
<evidence type="ECO:0000313" key="2">
    <source>
        <dbReference type="EMBL" id="KAK3295833.1"/>
    </source>
</evidence>
<feature type="domain" description="Ubiquitin-like" evidence="1">
    <location>
        <begin position="84"/>
        <end position="166"/>
    </location>
</feature>
<proteinExistence type="predicted"/>
<sequence>MEALSRTAGTMWTATQRQAVAMGRMVKRVGVLVNDIREMFVFLATCSKEMLAEIGRNTRLLLRIAGQLKRVIQTIEAMPRNLGVDIIRLDDALGETWGLPLQACGSWESFCDLLRHVVFAGKPGLDQVASGQFVITLAKMRNLTLTSDNWSYVLKKDMHIEQAMVIPRARSKSRNRCPFLGCAGIPRSTSTSGKRCSTCGRQARIRRRARGFINMIQSASDRLPEAPPDILPTSPGPGPLPMQLADGEDQPYRRVQFQEVAEPLQSLDDAIHRFKEDETDMIAAVYIGVECLRAVEEGKPLTDEGIAAYLETAETCFGVAICVGT</sequence>
<dbReference type="Pfam" id="PF22893">
    <property type="entry name" value="ULD_2"/>
    <property type="match status" value="1"/>
</dbReference>
<evidence type="ECO:0000313" key="3">
    <source>
        <dbReference type="Proteomes" id="UP001278766"/>
    </source>
</evidence>
<dbReference type="EMBL" id="JAUEPN010000004">
    <property type="protein sequence ID" value="KAK3295833.1"/>
    <property type="molecule type" value="Genomic_DNA"/>
</dbReference>
<gene>
    <name evidence="2" type="ORF">B0H64DRAFT_322065</name>
</gene>
<keyword evidence="3" id="KW-1185">Reference proteome</keyword>
<dbReference type="AlphaFoldDB" id="A0AAE0LSG3"/>